<dbReference type="GO" id="GO:0016787">
    <property type="term" value="F:hydrolase activity"/>
    <property type="evidence" value="ECO:0007669"/>
    <property type="project" value="UniProtKB-KW"/>
</dbReference>
<organism evidence="1 2">
    <name type="scientific">Paraburkholderia franconis</name>
    <dbReference type="NCBI Taxonomy" id="2654983"/>
    <lineage>
        <taxon>Bacteria</taxon>
        <taxon>Pseudomonadati</taxon>
        <taxon>Pseudomonadota</taxon>
        <taxon>Betaproteobacteria</taxon>
        <taxon>Burkholderiales</taxon>
        <taxon>Burkholderiaceae</taxon>
        <taxon>Paraburkholderia</taxon>
    </lineage>
</organism>
<dbReference type="SUPFAM" id="SSF53474">
    <property type="entry name" value="alpha/beta-Hydrolases"/>
    <property type="match status" value="1"/>
</dbReference>
<dbReference type="InterPro" id="IPR029058">
    <property type="entry name" value="AB_hydrolase_fold"/>
</dbReference>
<keyword evidence="1" id="KW-0378">Hydrolase</keyword>
<dbReference type="InterPro" id="IPR024501">
    <property type="entry name" value="DUF3141"/>
</dbReference>
<dbReference type="Gene3D" id="3.40.50.1820">
    <property type="entry name" value="alpha/beta hydrolase"/>
    <property type="match status" value="1"/>
</dbReference>
<name>A0A7X1TLJ5_9BURK</name>
<dbReference type="RefSeq" id="WP_152768256.1">
    <property type="nucleotide sequence ID" value="NZ_WHNP01000146.1"/>
</dbReference>
<keyword evidence="2" id="KW-1185">Reference proteome</keyword>
<dbReference type="PANTHER" id="PTHR36837">
    <property type="entry name" value="POLY(3-HYDROXYALKANOATE) POLYMERASE SUBUNIT PHAC"/>
    <property type="match status" value="1"/>
</dbReference>
<sequence length="372" mass="41625">MRHEIQQAHHYPEVGVPLFWPFGLALELEETALHTVEKAVRFMREIEKTQVSHAPPQWATRNRIALELPTMALREFSQGSCVPVLVLCPYAGHSSTIADFLPGQSLIETLVNAGCSSVFATDWRSATPQMRFYNIGNYLAEIDLCVDELGNRVNLVGLCQGGWCAAMYAARFPGKVARLVIAGAPIDTDAGDGAITRAAHALPLRFYEDLVRGGDGLLKGAYMLEGFKNLQPVTQYFGKFVELYEHLDDPSYVTRFEQFERWYEYTLDLPGTWYLQVIDQLFKQNRLARGEFVALGKRLDLTNIKCPTYLLAGAHDHITPKEQVFAAKVLLGTEPGDVQEAVANGGHIGLFMGQRALRENWVPIARWLAQGR</sequence>
<evidence type="ECO:0000313" key="1">
    <source>
        <dbReference type="EMBL" id="MPW23847.1"/>
    </source>
</evidence>
<proteinExistence type="predicted"/>
<dbReference type="AlphaFoldDB" id="A0A7X1TLJ5"/>
<dbReference type="Pfam" id="PF11339">
    <property type="entry name" value="DUF3141"/>
    <property type="match status" value="1"/>
</dbReference>
<dbReference type="Proteomes" id="UP000484381">
    <property type="component" value="Unassembled WGS sequence"/>
</dbReference>
<protein>
    <submittedName>
        <fullName evidence="1">Alpha/beta fold hydrolase</fullName>
    </submittedName>
</protein>
<accession>A0A7X1TLJ5</accession>
<reference evidence="1 2" key="1">
    <citation type="submission" date="2019-10" db="EMBL/GenBank/DDBJ databases">
        <title>Paraburkholderia sp. isolated from nodules of Mimosa pudica from Brazilian Atlantic Forest soils.</title>
        <authorList>
            <person name="Paulitsch F."/>
            <person name="Hungria M."/>
            <person name="Dall'Agnol R."/>
        </authorList>
    </citation>
    <scope>NUCLEOTIDE SEQUENCE [LARGE SCALE GENOMIC DNA]</scope>
    <source>
        <strain evidence="1 2">CNPSo 3157</strain>
    </source>
</reference>
<comment type="caution">
    <text evidence="1">The sequence shown here is derived from an EMBL/GenBank/DDBJ whole genome shotgun (WGS) entry which is preliminary data.</text>
</comment>
<gene>
    <name evidence="1" type="ORF">GCT13_46030</name>
</gene>
<evidence type="ECO:0000313" key="2">
    <source>
        <dbReference type="Proteomes" id="UP000484381"/>
    </source>
</evidence>
<dbReference type="InterPro" id="IPR051321">
    <property type="entry name" value="PHA/PHB_synthase"/>
</dbReference>
<dbReference type="EMBL" id="WHNP01000146">
    <property type="protein sequence ID" value="MPW23847.1"/>
    <property type="molecule type" value="Genomic_DNA"/>
</dbReference>
<dbReference type="PANTHER" id="PTHR36837:SF2">
    <property type="entry name" value="POLY(3-HYDROXYALKANOATE) POLYMERASE SUBUNIT PHAC"/>
    <property type="match status" value="1"/>
</dbReference>